<dbReference type="RefSeq" id="XP_001219093.1">
    <property type="nucleotide sequence ID" value="XM_001219092.1"/>
</dbReference>
<reference evidence="1 2" key="1">
    <citation type="journal article" date="2003" name="Nucleic Acids Res.">
        <title>The DNA sequence of chromosome I of an African trypanosome: gene content, chromosome organisation, recombination and polymorphism.</title>
        <authorList>
            <person name="Hall N."/>
            <person name="Berriman M."/>
            <person name="Lennard N.J."/>
            <person name="Harris B.R."/>
            <person name="Hertz-Fowler C."/>
            <person name="Bart-Delabesse E.N."/>
            <person name="Gerrare C.S."/>
            <person name="Atkin R.J."/>
            <person name="Barron A.J."/>
            <person name="Bowman S."/>
            <person name="Bray-Allen S.P."/>
            <person name="Bringaud F."/>
            <person name="Clark L.N."/>
            <person name="Corton C.H."/>
            <person name="Cronin A."/>
            <person name="Davies R."/>
            <person name="Doggett J."/>
            <person name="Fraser A."/>
            <person name="Gruter E."/>
            <person name="Hall S."/>
            <person name="Harper A.D."/>
            <person name="Kay M.P."/>
            <person name="Leech V."/>
            <person name="Mayes R."/>
            <person name="Price C."/>
            <person name="Quail M.A."/>
            <person name="Rabbinowitch E."/>
            <person name="Reitter C."/>
            <person name="Rutherford K."/>
            <person name="Sasse J."/>
            <person name="Sharp S."/>
            <person name="Shownkeen R."/>
            <person name="Macleod A."/>
            <person name="Taylor S."/>
            <person name="Tweedie A."/>
            <person name="Turner C.M.R."/>
            <person name="Tait A."/>
            <person name="Gull K."/>
            <person name="Barrell B."/>
            <person name="Melville S.E."/>
        </authorList>
    </citation>
    <scope>NUCLEOTIDE SEQUENCE [LARGE SCALE GENOMIC DNA]</scope>
    <source>
        <strain evidence="1 2">927/4 GUTat10.1</strain>
    </source>
</reference>
<dbReference type="EMBL" id="AL929603">
    <property type="protein sequence ID" value="CAJ16606.1"/>
    <property type="molecule type" value="Genomic_DNA"/>
</dbReference>
<dbReference type="InParanoid" id="Q4GYH8"/>
<dbReference type="AlphaFoldDB" id="Q4GYH8"/>
<dbReference type="GeneID" id="4357473"/>
<dbReference type="PaxDb" id="5691-CAJ16606"/>
<accession>Q4GYH8</accession>
<protein>
    <submittedName>
        <fullName evidence="1">Uncharacterized protein</fullName>
    </submittedName>
</protein>
<proteinExistence type="predicted"/>
<name>Q4GYH8_TRYB2</name>
<dbReference type="KEGG" id="tbr:TB927.1.3990"/>
<keyword evidence="2" id="KW-1185">Reference proteome</keyword>
<reference evidence="2" key="2">
    <citation type="journal article" date="2005" name="Science">
        <title>The genome of the African trypanosome Trypanosoma brucei.</title>
        <authorList>
            <person name="Berriman M."/>
            <person name="Ghedin E."/>
            <person name="Hertz-Fowler C."/>
            <person name="Blandin G."/>
            <person name="Renauld H."/>
            <person name="Bartholomeu D.C."/>
            <person name="Lennard N.J."/>
            <person name="Caler E."/>
            <person name="Hamlin N.E."/>
            <person name="Haas B."/>
            <person name="Bohme U."/>
            <person name="Hannick L."/>
            <person name="Aslett M.A."/>
            <person name="Shallom J."/>
            <person name="Marcello L."/>
            <person name="Hou L."/>
            <person name="Wickstead B."/>
            <person name="Alsmark U.C."/>
            <person name="Arrowsmith C."/>
            <person name="Atkin R.J."/>
            <person name="Barron A.J."/>
            <person name="Bringaud F."/>
            <person name="Brooks K."/>
            <person name="Carrington M."/>
            <person name="Cherevach I."/>
            <person name="Chillingworth T.J."/>
            <person name="Churcher C."/>
            <person name="Clark L.N."/>
            <person name="Corton C.H."/>
            <person name="Cronin A."/>
            <person name="Davies R.M."/>
            <person name="Doggett J."/>
            <person name="Djikeng A."/>
            <person name="Feldblyum T."/>
            <person name="Field M.C."/>
            <person name="Fraser A."/>
            <person name="Goodhead I."/>
            <person name="Hance Z."/>
            <person name="Harper D."/>
            <person name="Harris B.R."/>
            <person name="Hauser H."/>
            <person name="Hostetler J."/>
            <person name="Ivens A."/>
            <person name="Jagels K."/>
            <person name="Johnson D."/>
            <person name="Johnson J."/>
            <person name="Jones K."/>
            <person name="Kerhornou A.X."/>
            <person name="Koo H."/>
            <person name="Larke N."/>
            <person name="Landfear S."/>
            <person name="Larkin C."/>
            <person name="Leech V."/>
            <person name="Line A."/>
            <person name="Lord A."/>
            <person name="Macleod A."/>
            <person name="Mooney P.J."/>
            <person name="Moule S."/>
            <person name="Martin D.M."/>
            <person name="Morgan G.W."/>
            <person name="Mungall K."/>
            <person name="Norbertczak H."/>
            <person name="Ormond D."/>
            <person name="Pai G."/>
            <person name="Peacock C.S."/>
            <person name="Peterson J."/>
            <person name="Quail M.A."/>
            <person name="Rabbinowitsch E."/>
            <person name="Rajandream M.A."/>
            <person name="Reitter C."/>
            <person name="Salzberg S.L."/>
            <person name="Sanders M."/>
            <person name="Schobel S."/>
            <person name="Sharp S."/>
            <person name="Simmonds M."/>
            <person name="Simpson A.J."/>
            <person name="Tallon L."/>
            <person name="Turner C.M."/>
            <person name="Tait A."/>
            <person name="Tivey A.R."/>
            <person name="Van Aken S."/>
            <person name="Walker D."/>
            <person name="Wanless D."/>
            <person name="Wang S."/>
            <person name="White B."/>
            <person name="White O."/>
            <person name="Whitehead S."/>
            <person name="Woodward J."/>
            <person name="Wortman J."/>
            <person name="Adams M.D."/>
            <person name="Embley T.M."/>
            <person name="Gull K."/>
            <person name="Ullu E."/>
            <person name="Barry J.D."/>
            <person name="Fairlamb A.H."/>
            <person name="Opperdoes F."/>
            <person name="Barrell B.G."/>
            <person name="Donelson J.E."/>
            <person name="Hall N."/>
            <person name="Fraser C.M."/>
            <person name="Melville S.E."/>
            <person name="El-Sayed N.M."/>
        </authorList>
    </citation>
    <scope>NUCLEOTIDE SEQUENCE [LARGE SCALE GENOMIC DNA]</scope>
    <source>
        <strain evidence="2">927/4 GUTat10.1</strain>
    </source>
</reference>
<dbReference type="Proteomes" id="UP000008524">
    <property type="component" value="Chromosome 1"/>
</dbReference>
<organism evidence="1 2">
    <name type="scientific">Trypanosoma brucei brucei (strain 927/4 GUTat10.1)</name>
    <dbReference type="NCBI Taxonomy" id="185431"/>
    <lineage>
        <taxon>Eukaryota</taxon>
        <taxon>Discoba</taxon>
        <taxon>Euglenozoa</taxon>
        <taxon>Kinetoplastea</taxon>
        <taxon>Metakinetoplastina</taxon>
        <taxon>Trypanosomatida</taxon>
        <taxon>Trypanosomatidae</taxon>
        <taxon>Trypanosoma</taxon>
    </lineage>
</organism>
<evidence type="ECO:0000313" key="2">
    <source>
        <dbReference type="Proteomes" id="UP000008524"/>
    </source>
</evidence>
<sequence length="68" mass="8078">MMQINLIMTRGSGKTRWIENDIYIYIYMQNDMCMYWGKGIARGTNYSNACFFFFYPCCGEGKRKLTKC</sequence>
<evidence type="ECO:0000313" key="1">
    <source>
        <dbReference type="EMBL" id="CAJ16606.1"/>
    </source>
</evidence>
<gene>
    <name evidence="1" type="ORF">TB927.1.3990</name>
</gene>